<dbReference type="Proteomes" id="UP001050691">
    <property type="component" value="Unassembled WGS sequence"/>
</dbReference>
<evidence type="ECO:0000313" key="2">
    <source>
        <dbReference type="EMBL" id="GJJ14260.1"/>
    </source>
</evidence>
<keyword evidence="3" id="KW-1185">Reference proteome</keyword>
<dbReference type="AlphaFoldDB" id="A0AAV5AQW1"/>
<feature type="compositionally biased region" description="Basic and acidic residues" evidence="1">
    <location>
        <begin position="188"/>
        <end position="199"/>
    </location>
</feature>
<protein>
    <submittedName>
        <fullName evidence="2">Uncharacterized protein</fullName>
    </submittedName>
</protein>
<feature type="region of interest" description="Disordered" evidence="1">
    <location>
        <begin position="188"/>
        <end position="237"/>
    </location>
</feature>
<organism evidence="2 3">
    <name type="scientific">Clathrus columnatus</name>
    <dbReference type="NCBI Taxonomy" id="1419009"/>
    <lineage>
        <taxon>Eukaryota</taxon>
        <taxon>Fungi</taxon>
        <taxon>Dikarya</taxon>
        <taxon>Basidiomycota</taxon>
        <taxon>Agaricomycotina</taxon>
        <taxon>Agaricomycetes</taxon>
        <taxon>Phallomycetidae</taxon>
        <taxon>Phallales</taxon>
        <taxon>Clathraceae</taxon>
        <taxon>Clathrus</taxon>
    </lineage>
</organism>
<sequence length="330" mass="36680">MRRVPHPQPIPLGPPVYGREKLRSASFNAELRSVSLSSTDPEIKQTAKECMLELLTNAGPEGMDIERLLRKVSVSIFKKFGCKSFAEPVFLDIVNKAPFRREPPKGGRIFCVKKEEPTSALLPVAPVSFVTPIKMERTERTMSPAISQEKLDKIIRSADQSFERQTPSPSSKVRQPLASADYMLNRGERETIQSERKANVESFDNDLDLKKPGPLSPEGKPHACPSVESQERGDEHYPGLFAADSSNKLSFEAASDMSALYVLRNLDLTRLNMLFDIIIQVIARVAGNPYPIDQLLTEVIKLGKFSTAEIVLAVGHGPFIISYFRGVPTK</sequence>
<name>A0AAV5AQW1_9AGAM</name>
<evidence type="ECO:0000256" key="1">
    <source>
        <dbReference type="SAM" id="MobiDB-lite"/>
    </source>
</evidence>
<comment type="caution">
    <text evidence="2">The sequence shown here is derived from an EMBL/GenBank/DDBJ whole genome shotgun (WGS) entry which is preliminary data.</text>
</comment>
<proteinExistence type="predicted"/>
<dbReference type="EMBL" id="BPWL01000009">
    <property type="protein sequence ID" value="GJJ14260.1"/>
    <property type="molecule type" value="Genomic_DNA"/>
</dbReference>
<reference evidence="2" key="1">
    <citation type="submission" date="2021-10" db="EMBL/GenBank/DDBJ databases">
        <title>De novo Genome Assembly of Clathrus columnatus (Basidiomycota, Fungi) Using Illumina and Nanopore Sequence Data.</title>
        <authorList>
            <person name="Ogiso-Tanaka E."/>
            <person name="Itagaki H."/>
            <person name="Hosoya T."/>
            <person name="Hosaka K."/>
        </authorList>
    </citation>
    <scope>NUCLEOTIDE SEQUENCE</scope>
    <source>
        <strain evidence="2">MO-923</strain>
    </source>
</reference>
<evidence type="ECO:0000313" key="3">
    <source>
        <dbReference type="Proteomes" id="UP001050691"/>
    </source>
</evidence>
<gene>
    <name evidence="2" type="ORF">Clacol_008524</name>
</gene>
<accession>A0AAV5AQW1</accession>